<sequence length="649" mass="72550">MTLFNLALRNMKRNFKNYSIYFFSMIFSIVIYYAFVAIKFNSQIQQAADSSKKISGALTFAGILLILFSALFIIYSNGFFTRKRKKEVGLYSLLGVRKRQIAKMLAYENLFMGLIALVVGIGIGALLSSGFTKLLLVLMDSEMGVHFEIPAAAVLNTALVFFVIILYTSFQGYRLIYRFKLIDLFKADSQGEKVPKGSLVIALLSVIMIGSGYYLAYDFAQAAKKLNVRLDSLALIILFLTVAGTWLLFHFFTVILLRIRRKNKNSFYNGMNLVSTSQLLYRIKGNATTLATIAILSAVTLVAIGTSVSLYFNVGKQTEMMYPYSYTYEVTSPEVNKKVDQALNEFKGDHPVEKDLTIKTLQVKGGLHDEDKKFDVSKKLDDKNKPTIIAFSEFKKWADTFGKSVESKLGIGEAIQHNLFASLSKKLGFEEKPQVFSLVAGKETIKLKIVKEGEYPLKNALSSAVIVPDQIYQKALQANPAQKETKTRLINVKGQKSSKELTAAIDKATNGEDENYYNPYRSGMESMGIMIFVGTFVGLVFLIATGSIIYFKQLSEANADKAKYDILRKVGVTPKEMKKGIGKQIAFIFVAPLIVGILHSIFALKTATLIFNVSDKLPLVMSMVAYVLIYVGYYFLTVRSYCNIVRKSV</sequence>
<dbReference type="GO" id="GO:0055085">
    <property type="term" value="P:transmembrane transport"/>
    <property type="evidence" value="ECO:0007669"/>
    <property type="project" value="UniProtKB-UniRule"/>
</dbReference>
<keyword evidence="5 6" id="KW-0472">Membrane</keyword>
<feature type="transmembrane region" description="Helical" evidence="6">
    <location>
        <begin position="20"/>
        <end position="38"/>
    </location>
</feature>
<feature type="transmembrane region" description="Helical" evidence="6">
    <location>
        <begin position="107"/>
        <end position="131"/>
    </location>
</feature>
<evidence type="ECO:0000256" key="5">
    <source>
        <dbReference type="ARBA" id="ARBA00023136"/>
    </source>
</evidence>
<dbReference type="InterPro" id="IPR003838">
    <property type="entry name" value="ABC3_permease_C"/>
</dbReference>
<evidence type="ECO:0000256" key="6">
    <source>
        <dbReference type="PIRNR" id="PIRNR018968"/>
    </source>
</evidence>
<feature type="transmembrane region" description="Helical" evidence="6">
    <location>
        <begin position="527"/>
        <end position="551"/>
    </location>
</feature>
<keyword evidence="4 6" id="KW-1133">Transmembrane helix</keyword>
<dbReference type="AlphaFoldDB" id="A0A2L1U169"/>
<feature type="transmembrane region" description="Helical" evidence="6">
    <location>
        <begin position="58"/>
        <end position="76"/>
    </location>
</feature>
<dbReference type="InterPro" id="IPR052536">
    <property type="entry name" value="ABC-4_Integral_Memb_Prot"/>
</dbReference>
<evidence type="ECO:0000313" key="9">
    <source>
        <dbReference type="Proteomes" id="UP000239833"/>
    </source>
</evidence>
<evidence type="ECO:0000256" key="1">
    <source>
        <dbReference type="ARBA" id="ARBA00004651"/>
    </source>
</evidence>
<comment type="similarity">
    <text evidence="6">Belongs to the ABC-4 integral membrane protein family.</text>
</comment>
<proteinExistence type="inferred from homology"/>
<evidence type="ECO:0000256" key="2">
    <source>
        <dbReference type="ARBA" id="ARBA00022475"/>
    </source>
</evidence>
<feature type="transmembrane region" description="Helical" evidence="6">
    <location>
        <begin position="585"/>
        <end position="611"/>
    </location>
</feature>
<feature type="transmembrane region" description="Helical" evidence="6">
    <location>
        <begin position="151"/>
        <end position="176"/>
    </location>
</feature>
<evidence type="ECO:0000259" key="7">
    <source>
        <dbReference type="Pfam" id="PF02687"/>
    </source>
</evidence>
<protein>
    <submittedName>
        <fullName evidence="8">ABC transporter, permease protein</fullName>
    </submittedName>
</protein>
<evidence type="ECO:0000256" key="3">
    <source>
        <dbReference type="ARBA" id="ARBA00022692"/>
    </source>
</evidence>
<keyword evidence="3 6" id="KW-0812">Transmembrane</keyword>
<dbReference type="InterPro" id="IPR027022">
    <property type="entry name" value="ABC_permease_BceB-typ"/>
</dbReference>
<dbReference type="GO" id="GO:0005886">
    <property type="term" value="C:plasma membrane"/>
    <property type="evidence" value="ECO:0007669"/>
    <property type="project" value="UniProtKB-SubCell"/>
</dbReference>
<accession>A0A2L1U169</accession>
<reference evidence="9" key="1">
    <citation type="submission" date="2017-02" db="EMBL/GenBank/DDBJ databases">
        <title>Delineation of Paenibacillus larvae strains originating from foulbrood outbreaks.</title>
        <authorList>
            <person name="Beims H."/>
            <person name="Bunk B."/>
            <person name="Sproeer C."/>
            <person name="Mohr K.I."/>
            <person name="Pradella S."/>
            <person name="Guenther G."/>
            <person name="Rohde M."/>
            <person name="von der Ohe W."/>
            <person name="Steinert M."/>
        </authorList>
    </citation>
    <scope>NUCLEOTIDE SEQUENCE [LARGE SCALE GENOMIC DNA]</scope>
    <source>
        <strain evidence="9">Eric_III</strain>
    </source>
</reference>
<gene>
    <name evidence="8" type="ORF">ERICIII_02506</name>
</gene>
<feature type="transmembrane region" description="Helical" evidence="6">
    <location>
        <begin position="197"/>
        <end position="216"/>
    </location>
</feature>
<name>A0A2L1U169_9BACL</name>
<organism evidence="8 9">
    <name type="scientific">Paenibacillus larvae subsp. larvae</name>
    <dbReference type="NCBI Taxonomy" id="147375"/>
    <lineage>
        <taxon>Bacteria</taxon>
        <taxon>Bacillati</taxon>
        <taxon>Bacillota</taxon>
        <taxon>Bacilli</taxon>
        <taxon>Bacillales</taxon>
        <taxon>Paenibacillaceae</taxon>
        <taxon>Paenibacillus</taxon>
    </lineage>
</organism>
<feature type="transmembrane region" description="Helical" evidence="6">
    <location>
        <begin position="617"/>
        <end position="636"/>
    </location>
</feature>
<comment type="subcellular location">
    <subcellularLocation>
        <location evidence="1 6">Cell membrane</location>
        <topology evidence="1 6">Multi-pass membrane protein</topology>
    </subcellularLocation>
</comment>
<feature type="transmembrane region" description="Helical" evidence="6">
    <location>
        <begin position="236"/>
        <end position="257"/>
    </location>
</feature>
<dbReference type="Pfam" id="PF02687">
    <property type="entry name" value="FtsX"/>
    <property type="match status" value="1"/>
</dbReference>
<dbReference type="GeneID" id="64219176"/>
<dbReference type="PANTHER" id="PTHR46795">
    <property type="entry name" value="ABC TRANSPORTER PERMEASE-RELATED-RELATED"/>
    <property type="match status" value="1"/>
</dbReference>
<dbReference type="STRING" id="147375.BXP28_14845"/>
<evidence type="ECO:0000313" key="8">
    <source>
        <dbReference type="EMBL" id="AVF26654.1"/>
    </source>
</evidence>
<dbReference type="PIRSF" id="PIRSF018968">
    <property type="entry name" value="ABC_permease_BceB"/>
    <property type="match status" value="1"/>
</dbReference>
<dbReference type="PANTHER" id="PTHR46795:SF3">
    <property type="entry name" value="ABC TRANSPORTER PERMEASE"/>
    <property type="match status" value="1"/>
</dbReference>
<keyword evidence="2 6" id="KW-1003">Cell membrane</keyword>
<feature type="domain" description="ABC3 transporter permease C-terminal" evidence="7">
    <location>
        <begin position="60"/>
        <end position="177"/>
    </location>
</feature>
<keyword evidence="6" id="KW-0813">Transport</keyword>
<dbReference type="EMBL" id="CP019655">
    <property type="protein sequence ID" value="AVF26654.1"/>
    <property type="molecule type" value="Genomic_DNA"/>
</dbReference>
<feature type="transmembrane region" description="Helical" evidence="6">
    <location>
        <begin position="290"/>
        <end position="312"/>
    </location>
</feature>
<dbReference type="Proteomes" id="UP000239833">
    <property type="component" value="Chromosome"/>
</dbReference>
<evidence type="ECO:0000256" key="4">
    <source>
        <dbReference type="ARBA" id="ARBA00022989"/>
    </source>
</evidence>
<dbReference type="RefSeq" id="WP_077995405.1">
    <property type="nucleotide sequence ID" value="NZ_CP019655.1"/>
</dbReference>